<keyword evidence="6" id="KW-1185">Reference proteome</keyword>
<comment type="caution">
    <text evidence="5">The sequence shown here is derived from an EMBL/GenBank/DDBJ whole genome shotgun (WGS) entry which is preliminary data.</text>
</comment>
<dbReference type="PANTHER" id="PTHR30483:SF6">
    <property type="entry name" value="PERIPLASMIC BINDING PROTEIN OF ABC TRANSPORTER FOR NATURAL AMINO ACIDS"/>
    <property type="match status" value="1"/>
</dbReference>
<sequence>MKSQQILVGLVAALLLVTGCGGRSAPGTEETTAAQGATSGDFGDLTGVCGPGKPSSASAQGVTAAEIKIGVFSDMGFTKNSEFVDAAKVFTSWCNAAGGIGGRKIVTTTRDAKLMEVRQRMLDACREDFALVGGGAALDALGAKERLSCLLPDFPGQISQQQNVQSDLQYNASASAYVNYFQYTGYYQWLLKEAHPGSAAAVGMINGDSPVTKVMGEKFAEAMRAGGATFVYNDLYPASGVADWTPYAQALKSKGVKGLMFLGDWRQLTKLEDVLTGMDYKLDWIDANNSAYNKSFLENAGRSLSYQNNYADLGGTVPAESPSSSPATQQLLELYKKYAPQADITMAAMRAFSAWLLFAKSAGSCGDQLTRACLIAAAAKETAWTGGGLNAPNVVADRETPPKCFNVVQATAQGWKPADFKPNQGHFRCDVPAYRYTGAYDRPFTLADVGKNMSDVK</sequence>
<name>A0ABS4QJT6_9NOCA</name>
<comment type="similarity">
    <text evidence="1">Belongs to the leucine-binding protein family.</text>
</comment>
<dbReference type="PROSITE" id="PS51257">
    <property type="entry name" value="PROKAR_LIPOPROTEIN"/>
    <property type="match status" value="1"/>
</dbReference>
<dbReference type="Gene3D" id="3.40.50.2300">
    <property type="match status" value="3"/>
</dbReference>
<evidence type="ECO:0000259" key="4">
    <source>
        <dbReference type="Pfam" id="PF13458"/>
    </source>
</evidence>
<dbReference type="EMBL" id="JAGGMR010000001">
    <property type="protein sequence ID" value="MBP2191961.1"/>
    <property type="molecule type" value="Genomic_DNA"/>
</dbReference>
<organism evidence="5 6">
    <name type="scientific">Nocardia goodfellowii</name>
    <dbReference type="NCBI Taxonomy" id="882446"/>
    <lineage>
        <taxon>Bacteria</taxon>
        <taxon>Bacillati</taxon>
        <taxon>Actinomycetota</taxon>
        <taxon>Actinomycetes</taxon>
        <taxon>Mycobacteriales</taxon>
        <taxon>Nocardiaceae</taxon>
        <taxon>Nocardia</taxon>
    </lineage>
</organism>
<evidence type="ECO:0000256" key="3">
    <source>
        <dbReference type="SAM" id="SignalP"/>
    </source>
</evidence>
<feature type="signal peptide" evidence="3">
    <location>
        <begin position="1"/>
        <end position="25"/>
    </location>
</feature>
<dbReference type="Pfam" id="PF13458">
    <property type="entry name" value="Peripla_BP_6"/>
    <property type="match status" value="1"/>
</dbReference>
<dbReference type="RefSeq" id="WP_307869739.1">
    <property type="nucleotide sequence ID" value="NZ_JAGGMR010000001.1"/>
</dbReference>
<dbReference type="InterPro" id="IPR028081">
    <property type="entry name" value="Leu-bd"/>
</dbReference>
<evidence type="ECO:0000256" key="2">
    <source>
        <dbReference type="ARBA" id="ARBA00022729"/>
    </source>
</evidence>
<evidence type="ECO:0000313" key="6">
    <source>
        <dbReference type="Proteomes" id="UP001519325"/>
    </source>
</evidence>
<evidence type="ECO:0000313" key="5">
    <source>
        <dbReference type="EMBL" id="MBP2191961.1"/>
    </source>
</evidence>
<evidence type="ECO:0000256" key="1">
    <source>
        <dbReference type="ARBA" id="ARBA00010062"/>
    </source>
</evidence>
<dbReference type="Proteomes" id="UP001519325">
    <property type="component" value="Unassembled WGS sequence"/>
</dbReference>
<reference evidence="5 6" key="1">
    <citation type="submission" date="2021-03" db="EMBL/GenBank/DDBJ databases">
        <title>Sequencing the genomes of 1000 actinobacteria strains.</title>
        <authorList>
            <person name="Klenk H.-P."/>
        </authorList>
    </citation>
    <scope>NUCLEOTIDE SEQUENCE [LARGE SCALE GENOMIC DNA]</scope>
    <source>
        <strain evidence="5 6">DSM 45516</strain>
    </source>
</reference>
<dbReference type="InterPro" id="IPR028082">
    <property type="entry name" value="Peripla_BP_I"/>
</dbReference>
<feature type="domain" description="Leucine-binding protein" evidence="4">
    <location>
        <begin position="66"/>
        <end position="413"/>
    </location>
</feature>
<proteinExistence type="inferred from homology"/>
<gene>
    <name evidence="5" type="ORF">BJ987_004862</name>
</gene>
<protein>
    <submittedName>
        <fullName evidence="5">ABC-type branched-subunit amino acid transport system substrate-binding protein</fullName>
    </submittedName>
</protein>
<keyword evidence="2 3" id="KW-0732">Signal</keyword>
<accession>A0ABS4QJT6</accession>
<dbReference type="SUPFAM" id="SSF53822">
    <property type="entry name" value="Periplasmic binding protein-like I"/>
    <property type="match status" value="1"/>
</dbReference>
<dbReference type="InterPro" id="IPR051010">
    <property type="entry name" value="BCAA_transport"/>
</dbReference>
<feature type="chain" id="PRO_5045049221" evidence="3">
    <location>
        <begin position="26"/>
        <end position="457"/>
    </location>
</feature>
<dbReference type="PANTHER" id="PTHR30483">
    <property type="entry name" value="LEUCINE-SPECIFIC-BINDING PROTEIN"/>
    <property type="match status" value="1"/>
</dbReference>